<dbReference type="Pfam" id="PF02275">
    <property type="entry name" value="CBAH"/>
    <property type="match status" value="1"/>
</dbReference>
<keyword evidence="12" id="KW-1185">Reference proteome</keyword>
<dbReference type="RefSeq" id="WP_160561164.1">
    <property type="nucleotide sequence ID" value="NZ_QZDT01000030.1"/>
</dbReference>
<evidence type="ECO:0000313" key="12">
    <source>
        <dbReference type="Proteomes" id="UP001154420"/>
    </source>
</evidence>
<dbReference type="InterPro" id="IPR047711">
    <property type="entry name" value="CBAH"/>
</dbReference>
<evidence type="ECO:0000256" key="3">
    <source>
        <dbReference type="ARBA" id="ARBA00022801"/>
    </source>
</evidence>
<dbReference type="InterPro" id="IPR052193">
    <property type="entry name" value="Peptidase_C59"/>
</dbReference>
<comment type="caution">
    <text evidence="11">The sequence shown here is derived from an EMBL/GenBank/DDBJ whole genome shotgun (WGS) entry which is preliminary data.</text>
</comment>
<comment type="catalytic activity">
    <reaction evidence="8">
        <text>cholate + taurine = taurocholate + H2O</text>
        <dbReference type="Rhea" id="RHEA:47108"/>
        <dbReference type="ChEBI" id="CHEBI:15377"/>
        <dbReference type="ChEBI" id="CHEBI:29747"/>
        <dbReference type="ChEBI" id="CHEBI:36257"/>
        <dbReference type="ChEBI" id="CHEBI:507393"/>
    </reaction>
    <physiologicalReaction direction="right-to-left" evidence="8">
        <dbReference type="Rhea" id="RHEA:47110"/>
    </physiologicalReaction>
</comment>
<evidence type="ECO:0000256" key="1">
    <source>
        <dbReference type="ARBA" id="ARBA00004860"/>
    </source>
</evidence>
<dbReference type="OrthoDB" id="9794717at2"/>
<dbReference type="AlphaFoldDB" id="A0A9X5BI69"/>
<reference evidence="11" key="1">
    <citation type="submission" date="2018-09" db="EMBL/GenBank/DDBJ databases">
        <title>Murine metabolic-syndrome-specific gut microbial biobank.</title>
        <authorList>
            <person name="Liu C."/>
        </authorList>
    </citation>
    <scope>NUCLEOTIDE SEQUENCE</scope>
    <source>
        <strain evidence="11">D42-62</strain>
    </source>
</reference>
<comment type="pathway">
    <text evidence="1">Lipid metabolism; bile acid biosynthesis.</text>
</comment>
<accession>A0A9X5BI69</accession>
<name>A0A9X5BI69_9FIRM</name>
<keyword evidence="3 11" id="KW-0378">Hydrolase</keyword>
<dbReference type="EC" id="3.5.1.24" evidence="5"/>
<proteinExistence type="inferred from homology"/>
<evidence type="ECO:0000256" key="2">
    <source>
        <dbReference type="ARBA" id="ARBA00006625"/>
    </source>
</evidence>
<organism evidence="11 12">
    <name type="scientific">Parablautia muri</name>
    <dbReference type="NCBI Taxonomy" id="2320879"/>
    <lineage>
        <taxon>Bacteria</taxon>
        <taxon>Bacillati</taxon>
        <taxon>Bacillota</taxon>
        <taxon>Clostridia</taxon>
        <taxon>Lachnospirales</taxon>
        <taxon>Lachnospiraceae</taxon>
        <taxon>Parablautia</taxon>
    </lineage>
</organism>
<dbReference type="InterPro" id="IPR029055">
    <property type="entry name" value="Ntn_hydrolases_N"/>
</dbReference>
<evidence type="ECO:0000256" key="9">
    <source>
        <dbReference type="ARBA" id="ARBA00048897"/>
    </source>
</evidence>
<evidence type="ECO:0000256" key="8">
    <source>
        <dbReference type="ARBA" id="ARBA00047285"/>
    </source>
</evidence>
<dbReference type="EMBL" id="QZDT01000030">
    <property type="protein sequence ID" value="NBJ94124.1"/>
    <property type="molecule type" value="Genomic_DNA"/>
</dbReference>
<sequence length="325" mass="35968">MCTSIALKTHDFYFGRTMDLEYNFNESVVFTPRNYPLPFRKVGILDRHYAILGMAAVSGGYPLYADAVNERGLCIAGLNFPDNAYYPDTEDSSSNNISPFELILWILGKCASIAEAKKLLSATHLVSVPFSSDIPLTPLHWHIADSDSSIVLESTRDGMKVYDNPVGVLTNNPGFHFQTTNLCQYMNLVTGNPKNCFTSIPSLIPFGQGLGCFGLPGDFSPASRFVKAAYMCLNSVCNDDEMSSISQAFHILDSVSLVKGSVITSGNLCDITTYSCCMNATKGFYYYKTYENSQFTAIDMQRENLESDQLRSYPLTATQQVVWAN</sequence>
<evidence type="ECO:0000259" key="10">
    <source>
        <dbReference type="Pfam" id="PF02275"/>
    </source>
</evidence>
<evidence type="ECO:0000256" key="5">
    <source>
        <dbReference type="ARBA" id="ARBA00044769"/>
    </source>
</evidence>
<dbReference type="CDD" id="cd00542">
    <property type="entry name" value="Ntn_PVA"/>
    <property type="match status" value="1"/>
</dbReference>
<gene>
    <name evidence="11" type="ORF">D5281_16400</name>
</gene>
<evidence type="ECO:0000256" key="7">
    <source>
        <dbReference type="ARBA" id="ARBA00044806"/>
    </source>
</evidence>
<evidence type="ECO:0000256" key="6">
    <source>
        <dbReference type="ARBA" id="ARBA00044804"/>
    </source>
</evidence>
<dbReference type="SUPFAM" id="SSF56235">
    <property type="entry name" value="N-terminal nucleophile aminohydrolases (Ntn hydrolases)"/>
    <property type="match status" value="1"/>
</dbReference>
<keyword evidence="4" id="KW-0443">Lipid metabolism</keyword>
<evidence type="ECO:0000313" key="11">
    <source>
        <dbReference type="EMBL" id="NBJ94124.1"/>
    </source>
</evidence>
<comment type="catalytic activity">
    <reaction evidence="9">
        <text>taurodeoxycholate + H2O = deoxycholate + taurine</text>
        <dbReference type="Rhea" id="RHEA:47556"/>
        <dbReference type="ChEBI" id="CHEBI:15377"/>
        <dbReference type="ChEBI" id="CHEBI:23614"/>
        <dbReference type="ChEBI" id="CHEBI:36261"/>
        <dbReference type="ChEBI" id="CHEBI:507393"/>
    </reaction>
    <physiologicalReaction direction="left-to-right" evidence="9">
        <dbReference type="Rhea" id="RHEA:47557"/>
    </physiologicalReaction>
</comment>
<dbReference type="PANTHER" id="PTHR35527">
    <property type="entry name" value="CHOLOYLGLYCINE HYDROLASE"/>
    <property type="match status" value="1"/>
</dbReference>
<dbReference type="Proteomes" id="UP001154420">
    <property type="component" value="Unassembled WGS sequence"/>
</dbReference>
<dbReference type="GO" id="GO:0045302">
    <property type="term" value="F:choloylglycine hydrolase activity"/>
    <property type="evidence" value="ECO:0007669"/>
    <property type="project" value="UniProtKB-EC"/>
</dbReference>
<dbReference type="GO" id="GO:0006629">
    <property type="term" value="P:lipid metabolic process"/>
    <property type="evidence" value="ECO:0007669"/>
    <property type="project" value="UniProtKB-KW"/>
</dbReference>
<dbReference type="NCBIfam" id="NF038245">
    <property type="entry name" value="bile_salt_hydro"/>
    <property type="match status" value="1"/>
</dbReference>
<protein>
    <recommendedName>
        <fullName evidence="5">choloylglycine hydrolase</fullName>
        <ecNumber evidence="5">3.5.1.24</ecNumber>
    </recommendedName>
    <alternativeName>
        <fullName evidence="6">Bile salt hydrolase</fullName>
    </alternativeName>
    <alternativeName>
        <fullName evidence="7">Choloylglycine hydrolase</fullName>
    </alternativeName>
</protein>
<dbReference type="InterPro" id="IPR029132">
    <property type="entry name" value="CBAH/NAAA_C"/>
</dbReference>
<dbReference type="Gene3D" id="3.60.60.10">
    <property type="entry name" value="Penicillin V Acylase, Chain A"/>
    <property type="match status" value="1"/>
</dbReference>
<feature type="domain" description="Choloylglycine hydrolase/NAAA C-terminal" evidence="10">
    <location>
        <begin position="2"/>
        <end position="310"/>
    </location>
</feature>
<comment type="similarity">
    <text evidence="2">Belongs to the peptidase C59 family.</text>
</comment>
<dbReference type="PANTHER" id="PTHR35527:SF2">
    <property type="entry name" value="HYDROLASE"/>
    <property type="match status" value="1"/>
</dbReference>
<evidence type="ECO:0000256" key="4">
    <source>
        <dbReference type="ARBA" id="ARBA00023098"/>
    </source>
</evidence>